<feature type="region of interest" description="Disordered" evidence="1">
    <location>
        <begin position="32"/>
        <end position="54"/>
    </location>
</feature>
<proteinExistence type="predicted"/>
<sequence length="54" mass="5904">MIWAQKGTLKPLEASGDFVFADTDMLRWGRAGKRVSGARERRPPAERVSSTAAA</sequence>
<protein>
    <submittedName>
        <fullName evidence="2">Uncharacterized protein</fullName>
    </submittedName>
</protein>
<accession>A0A918EW11</accession>
<reference evidence="2" key="2">
    <citation type="submission" date="2020-09" db="EMBL/GenBank/DDBJ databases">
        <authorList>
            <person name="Sun Q."/>
            <person name="Ohkuma M."/>
        </authorList>
    </citation>
    <scope>NUCLEOTIDE SEQUENCE</scope>
    <source>
        <strain evidence="2">JCM 3131</strain>
    </source>
</reference>
<dbReference type="EMBL" id="BMQK01000014">
    <property type="protein sequence ID" value="GGQ76099.1"/>
    <property type="molecule type" value="Genomic_DNA"/>
</dbReference>
<dbReference type="Proteomes" id="UP000620156">
    <property type="component" value="Unassembled WGS sequence"/>
</dbReference>
<organism evidence="2 3">
    <name type="scientific">Streptomyces ruber</name>
    <dbReference type="NCBI Taxonomy" id="83378"/>
    <lineage>
        <taxon>Bacteria</taxon>
        <taxon>Bacillati</taxon>
        <taxon>Actinomycetota</taxon>
        <taxon>Actinomycetes</taxon>
        <taxon>Kitasatosporales</taxon>
        <taxon>Streptomycetaceae</taxon>
        <taxon>Streptomyces</taxon>
    </lineage>
</organism>
<dbReference type="AlphaFoldDB" id="A0A918EW11"/>
<evidence type="ECO:0000256" key="1">
    <source>
        <dbReference type="SAM" id="MobiDB-lite"/>
    </source>
</evidence>
<keyword evidence="3" id="KW-1185">Reference proteome</keyword>
<comment type="caution">
    <text evidence="2">The sequence shown here is derived from an EMBL/GenBank/DDBJ whole genome shotgun (WGS) entry which is preliminary data.</text>
</comment>
<gene>
    <name evidence="2" type="ORF">GCM10010145_52320</name>
</gene>
<evidence type="ECO:0000313" key="2">
    <source>
        <dbReference type="EMBL" id="GGQ76099.1"/>
    </source>
</evidence>
<evidence type="ECO:0000313" key="3">
    <source>
        <dbReference type="Proteomes" id="UP000620156"/>
    </source>
</evidence>
<name>A0A918EW11_9ACTN</name>
<reference evidence="2" key="1">
    <citation type="journal article" date="2014" name="Int. J. Syst. Evol. Microbiol.">
        <title>Complete genome sequence of Corynebacterium casei LMG S-19264T (=DSM 44701T), isolated from a smear-ripened cheese.</title>
        <authorList>
            <consortium name="US DOE Joint Genome Institute (JGI-PGF)"/>
            <person name="Walter F."/>
            <person name="Albersmeier A."/>
            <person name="Kalinowski J."/>
            <person name="Ruckert C."/>
        </authorList>
    </citation>
    <scope>NUCLEOTIDE SEQUENCE</scope>
    <source>
        <strain evidence="2">JCM 3131</strain>
    </source>
</reference>